<sequence>MAHHPEMAAGISEEDKDMLSYMITLEVEEEDQPSNCCTISLFFRNDPDFHNGLLVKEFFLWHTTGKNGVGPGRAWRTAYKDRAYSHSQYHRSPNFFGWFTDHSSAGCERMTQIILEDLWINPLPCYLKSKKPPEEGAGPPGNGHKAMADCISVRHAKQDATVMPLRAFYICHDGVYHAFHA</sequence>
<dbReference type="InterPro" id="IPR002164">
    <property type="entry name" value="NAP_family"/>
</dbReference>
<dbReference type="Gene3D" id="3.30.1120.90">
    <property type="entry name" value="Nucleosome assembly protein"/>
    <property type="match status" value="1"/>
</dbReference>
<dbReference type="InterPro" id="IPR037231">
    <property type="entry name" value="NAP-like_sf"/>
</dbReference>
<evidence type="ECO:0000313" key="3">
    <source>
        <dbReference type="Proteomes" id="UP000028990"/>
    </source>
</evidence>
<reference evidence="2 3" key="1">
    <citation type="submission" date="2013-11" db="EMBL/GenBank/DDBJ databases">
        <title>The Damaraland mole rat (Fukomys damarensis) genome and evolution of African mole rats.</title>
        <authorList>
            <person name="Gladyshev V.N."/>
            <person name="Fang X."/>
        </authorList>
    </citation>
    <scope>NUCLEOTIDE SEQUENCE [LARGE SCALE GENOMIC DNA]</scope>
    <source>
        <tissue evidence="2">Liver</tissue>
    </source>
</reference>
<name>A0A091D8W4_FUKDA</name>
<evidence type="ECO:0000256" key="1">
    <source>
        <dbReference type="ARBA" id="ARBA00009947"/>
    </source>
</evidence>
<proteinExistence type="inferred from homology"/>
<organism evidence="2 3">
    <name type="scientific">Fukomys damarensis</name>
    <name type="common">Damaraland mole rat</name>
    <name type="synonym">Cryptomys damarensis</name>
    <dbReference type="NCBI Taxonomy" id="885580"/>
    <lineage>
        <taxon>Eukaryota</taxon>
        <taxon>Metazoa</taxon>
        <taxon>Chordata</taxon>
        <taxon>Craniata</taxon>
        <taxon>Vertebrata</taxon>
        <taxon>Euteleostomi</taxon>
        <taxon>Mammalia</taxon>
        <taxon>Eutheria</taxon>
        <taxon>Euarchontoglires</taxon>
        <taxon>Glires</taxon>
        <taxon>Rodentia</taxon>
        <taxon>Hystricomorpha</taxon>
        <taxon>Bathyergidae</taxon>
        <taxon>Fukomys</taxon>
    </lineage>
</organism>
<dbReference type="SUPFAM" id="SSF143113">
    <property type="entry name" value="NAP-like"/>
    <property type="match status" value="1"/>
</dbReference>
<gene>
    <name evidence="2" type="ORF">H920_11663</name>
</gene>
<dbReference type="GO" id="GO:0005634">
    <property type="term" value="C:nucleus"/>
    <property type="evidence" value="ECO:0007669"/>
    <property type="project" value="InterPro"/>
</dbReference>
<dbReference type="AlphaFoldDB" id="A0A091D8W4"/>
<dbReference type="Proteomes" id="UP000028990">
    <property type="component" value="Unassembled WGS sequence"/>
</dbReference>
<dbReference type="PANTHER" id="PTHR11875">
    <property type="entry name" value="TESTIS-SPECIFIC Y-ENCODED PROTEIN"/>
    <property type="match status" value="1"/>
</dbReference>
<dbReference type="EMBL" id="KN123057">
    <property type="protein sequence ID" value="KFO26938.1"/>
    <property type="molecule type" value="Genomic_DNA"/>
</dbReference>
<evidence type="ECO:0000313" key="2">
    <source>
        <dbReference type="EMBL" id="KFO26938.1"/>
    </source>
</evidence>
<dbReference type="GO" id="GO:0006334">
    <property type="term" value="P:nucleosome assembly"/>
    <property type="evidence" value="ECO:0007669"/>
    <property type="project" value="InterPro"/>
</dbReference>
<protein>
    <submittedName>
        <fullName evidence="2">Testis-specific Y-encoded protein 3</fullName>
    </submittedName>
</protein>
<accession>A0A091D8W4</accession>
<keyword evidence="3" id="KW-1185">Reference proteome</keyword>
<dbReference type="eggNOG" id="KOG1508">
    <property type="taxonomic scope" value="Eukaryota"/>
</dbReference>
<comment type="similarity">
    <text evidence="1">Belongs to the nucleosome assembly protein (NAP) family.</text>
</comment>